<keyword evidence="1" id="KW-1133">Transmembrane helix</keyword>
<reference evidence="2 3" key="1">
    <citation type="submission" date="2018-11" db="EMBL/GenBank/DDBJ databases">
        <title>The genome draft of YIM 96095.</title>
        <authorList>
            <person name="Tang S.-K."/>
            <person name="Chunyu W.-X."/>
            <person name="Feng Y.-Z."/>
        </authorList>
    </citation>
    <scope>NUCLEOTIDE SEQUENCE [LARGE SCALE GENOMIC DNA]</scope>
    <source>
        <strain evidence="2 3">YIM 96095</strain>
    </source>
</reference>
<comment type="caution">
    <text evidence="2">The sequence shown here is derived from an EMBL/GenBank/DDBJ whole genome shotgun (WGS) entry which is preliminary data.</text>
</comment>
<evidence type="ECO:0000313" key="3">
    <source>
        <dbReference type="Proteomes" id="UP000269198"/>
    </source>
</evidence>
<proteinExistence type="predicted"/>
<keyword evidence="1" id="KW-0472">Membrane</keyword>
<accession>A0A3N0E4W8</accession>
<evidence type="ECO:0000313" key="2">
    <source>
        <dbReference type="EMBL" id="RNL82891.1"/>
    </source>
</evidence>
<keyword evidence="1" id="KW-0812">Transmembrane</keyword>
<protein>
    <submittedName>
        <fullName evidence="2">Uncharacterized protein</fullName>
    </submittedName>
</protein>
<name>A0A3N0E4W8_9ACTN</name>
<dbReference type="EMBL" id="RJMB01000020">
    <property type="protein sequence ID" value="RNL82891.1"/>
    <property type="molecule type" value="Genomic_DNA"/>
</dbReference>
<dbReference type="Proteomes" id="UP000269198">
    <property type="component" value="Unassembled WGS sequence"/>
</dbReference>
<organism evidence="2 3">
    <name type="scientific">Halostreptopolyspora alba</name>
    <dbReference type="NCBI Taxonomy" id="2487137"/>
    <lineage>
        <taxon>Bacteria</taxon>
        <taxon>Bacillati</taxon>
        <taxon>Actinomycetota</taxon>
        <taxon>Actinomycetes</taxon>
        <taxon>Streptosporangiales</taxon>
        <taxon>Nocardiopsidaceae</taxon>
        <taxon>Halostreptopolyspora</taxon>
    </lineage>
</organism>
<dbReference type="AlphaFoldDB" id="A0A3N0E4W8"/>
<sequence length="65" mass="6846">MTPLGLLWVLQGADVVRIQPVLCVAECQPITGGSLVWLTIGVLTLIGGLVLLGGLRALGALRKRR</sequence>
<feature type="transmembrane region" description="Helical" evidence="1">
    <location>
        <begin position="35"/>
        <end position="55"/>
    </location>
</feature>
<gene>
    <name evidence="2" type="ORF">EFW17_18190</name>
</gene>
<evidence type="ECO:0000256" key="1">
    <source>
        <dbReference type="SAM" id="Phobius"/>
    </source>
</evidence>
<dbReference type="OrthoDB" id="5198537at2"/>
<keyword evidence="3" id="KW-1185">Reference proteome</keyword>